<keyword evidence="2" id="KW-1185">Reference proteome</keyword>
<accession>R1AWW1</accession>
<dbReference type="Proteomes" id="UP000013378">
    <property type="component" value="Unassembled WGS sequence"/>
</dbReference>
<reference evidence="1 2" key="1">
    <citation type="journal article" date="2015" name="Geomicrobiol. J.">
        <title>Caldisalinibacter kiritimatiensis gen. nov., sp. nov., a moderately thermohalophilic thiosulfate-reducing bacterium from a hypersaline microbial mat.</title>
        <authorList>
            <person name="Ben Hania W."/>
            <person name="Joseph M."/>
            <person name="Fiebig A."/>
            <person name="Bunk B."/>
            <person name="Klenk H.-P."/>
            <person name="Fardeau M.-L."/>
            <person name="Spring S."/>
        </authorList>
    </citation>
    <scope>NUCLEOTIDE SEQUENCE [LARGE SCALE GENOMIC DNA]</scope>
    <source>
        <strain evidence="1 2">L21-TH-D2</strain>
    </source>
</reference>
<comment type="caution">
    <text evidence="1">The sequence shown here is derived from an EMBL/GenBank/DDBJ whole genome shotgun (WGS) entry which is preliminary data.</text>
</comment>
<dbReference type="EMBL" id="ARZA01000039">
    <property type="protein sequence ID" value="EOD01688.1"/>
    <property type="molecule type" value="Genomic_DNA"/>
</dbReference>
<dbReference type="AlphaFoldDB" id="R1AWW1"/>
<evidence type="ECO:0000313" key="2">
    <source>
        <dbReference type="Proteomes" id="UP000013378"/>
    </source>
</evidence>
<dbReference type="RefSeq" id="WP_006307007.1">
    <property type="nucleotide sequence ID" value="NZ_ARZA01000039.1"/>
</dbReference>
<organism evidence="1 2">
    <name type="scientific">Caldisalinibacter kiritimatiensis</name>
    <dbReference type="NCBI Taxonomy" id="1304284"/>
    <lineage>
        <taxon>Bacteria</taxon>
        <taxon>Bacillati</taxon>
        <taxon>Bacillota</taxon>
        <taxon>Tissierellia</taxon>
        <taxon>Tissierellales</taxon>
        <taxon>Thermohalobacteraceae</taxon>
        <taxon>Caldisalinibacter</taxon>
    </lineage>
</organism>
<dbReference type="STRING" id="1304284.L21TH_0229"/>
<protein>
    <submittedName>
        <fullName evidence="1">Uncharacterized protein</fullName>
    </submittedName>
</protein>
<gene>
    <name evidence="1" type="ORF">L21TH_0229</name>
</gene>
<evidence type="ECO:0000313" key="1">
    <source>
        <dbReference type="EMBL" id="EOD01688.1"/>
    </source>
</evidence>
<sequence>MHKKATTVAILVSSSLLVAFDLVLKKDIQKMSWIYPAPTLVLLSP</sequence>
<proteinExistence type="predicted"/>
<name>R1AWW1_9FIRM</name>